<keyword evidence="12" id="KW-1185">Reference proteome</keyword>
<dbReference type="GO" id="GO:0003979">
    <property type="term" value="F:UDP-glucose 6-dehydrogenase activity"/>
    <property type="evidence" value="ECO:0007669"/>
    <property type="project" value="UniProtKB-EC"/>
</dbReference>
<protein>
    <submittedName>
        <fullName evidence="11">Uncharacterized protein</fullName>
    </submittedName>
</protein>
<dbReference type="Pfam" id="PF03908">
    <property type="entry name" value="Sec20"/>
    <property type="match status" value="1"/>
</dbReference>
<dbReference type="InterPro" id="IPR056173">
    <property type="entry name" value="Sec20_C"/>
</dbReference>
<dbReference type="Proteomes" id="UP000215902">
    <property type="component" value="Unassembled WGS sequence"/>
</dbReference>
<dbReference type="SUPFAM" id="SSF51735">
    <property type="entry name" value="NAD(P)-binding Rossmann-fold domains"/>
    <property type="match status" value="1"/>
</dbReference>
<reference evidence="11 12" key="1">
    <citation type="submission" date="2017-06" db="EMBL/GenBank/DDBJ databases">
        <title>A platform for efficient transgenesis in Macrostomum lignano, a flatworm model organism for stem cell research.</title>
        <authorList>
            <person name="Berezikov E."/>
        </authorList>
    </citation>
    <scope>NUCLEOTIDE SEQUENCE [LARGE SCALE GENOMIC DNA]</scope>
    <source>
        <strain evidence="11">DV1</strain>
        <tissue evidence="11">Whole organism</tissue>
    </source>
</reference>
<comment type="catalytic activity">
    <reaction evidence="6">
        <text>UDP-alpha-D-glucose + 2 NAD(+) + H2O = UDP-alpha-D-glucuronate + 2 NADH + 3 H(+)</text>
        <dbReference type="Rhea" id="RHEA:23596"/>
        <dbReference type="ChEBI" id="CHEBI:15377"/>
        <dbReference type="ChEBI" id="CHEBI:15378"/>
        <dbReference type="ChEBI" id="CHEBI:57540"/>
        <dbReference type="ChEBI" id="CHEBI:57945"/>
        <dbReference type="ChEBI" id="CHEBI:58052"/>
        <dbReference type="ChEBI" id="CHEBI:58885"/>
        <dbReference type="EC" id="1.1.1.22"/>
    </reaction>
</comment>
<evidence type="ECO:0000259" key="9">
    <source>
        <dbReference type="Pfam" id="PF03721"/>
    </source>
</evidence>
<evidence type="ECO:0000256" key="6">
    <source>
        <dbReference type="ARBA" id="ARBA00047473"/>
    </source>
</evidence>
<dbReference type="InterPro" id="IPR036291">
    <property type="entry name" value="NAD(P)-bd_dom_sf"/>
</dbReference>
<organism evidence="11 12">
    <name type="scientific">Macrostomum lignano</name>
    <dbReference type="NCBI Taxonomy" id="282301"/>
    <lineage>
        <taxon>Eukaryota</taxon>
        <taxon>Metazoa</taxon>
        <taxon>Spiralia</taxon>
        <taxon>Lophotrochozoa</taxon>
        <taxon>Platyhelminthes</taxon>
        <taxon>Rhabditophora</taxon>
        <taxon>Macrostomorpha</taxon>
        <taxon>Macrostomida</taxon>
        <taxon>Macrostomidae</taxon>
        <taxon>Macrostomum</taxon>
    </lineage>
</organism>
<evidence type="ECO:0000256" key="2">
    <source>
        <dbReference type="ARBA" id="ARBA00022448"/>
    </source>
</evidence>
<comment type="caution">
    <text evidence="11">The sequence shown here is derived from an EMBL/GenBank/DDBJ whole genome shotgun (WGS) entry which is preliminary data.</text>
</comment>
<proteinExistence type="predicted"/>
<feature type="domain" description="UDP-glucose/GDP-mannose dehydrogenase N-terminal" evidence="9">
    <location>
        <begin position="23"/>
        <end position="206"/>
    </location>
</feature>
<evidence type="ECO:0000259" key="10">
    <source>
        <dbReference type="Pfam" id="PF03908"/>
    </source>
</evidence>
<gene>
    <name evidence="11" type="ORF">BOX15_Mlig001104g5</name>
</gene>
<name>A0A267H6Q7_9PLAT</name>
<dbReference type="GO" id="GO:0006024">
    <property type="term" value="P:glycosaminoglycan biosynthetic process"/>
    <property type="evidence" value="ECO:0007669"/>
    <property type="project" value="TreeGrafter"/>
</dbReference>
<evidence type="ECO:0000313" key="12">
    <source>
        <dbReference type="Proteomes" id="UP000215902"/>
    </source>
</evidence>
<feature type="domain" description="Sec20 C-terminal" evidence="10">
    <location>
        <begin position="362"/>
        <end position="450"/>
    </location>
</feature>
<dbReference type="OrthoDB" id="5059218at2759"/>
<evidence type="ECO:0000256" key="8">
    <source>
        <dbReference type="SAM" id="Phobius"/>
    </source>
</evidence>
<evidence type="ECO:0000256" key="4">
    <source>
        <dbReference type="ARBA" id="ARBA00022989"/>
    </source>
</evidence>
<dbReference type="GO" id="GO:0005634">
    <property type="term" value="C:nucleus"/>
    <property type="evidence" value="ECO:0007669"/>
    <property type="project" value="TreeGrafter"/>
</dbReference>
<dbReference type="PANTHER" id="PTHR11374:SF3">
    <property type="entry name" value="UDP-GLUCOSE 6-DEHYDROGENASE"/>
    <property type="match status" value="1"/>
</dbReference>
<evidence type="ECO:0000256" key="1">
    <source>
        <dbReference type="ARBA" id="ARBA00004211"/>
    </source>
</evidence>
<sequence length="456" mass="49691">RAAGMSTSGDAQATRPPHQPIRRICCIGAGYVGVPSSAVIASKCPDIDVTVVDISAAKVAAWNSDRHPLYEPGLSELISQTRGVNLHFSCDMIGPLEGADLVFICVNTPTKAYGLGQGKAADLTTLEAAARHIVRTASQPKIVVEKSTVPVRAAESICTILRANERPGVRHTVLSNPEFLAEGSAVQDLLRPDRVLIGGERTDEGQEAVQRLVSDGNPRVSQTLEELVRQDARLKEAIADLRCPEACRSQRDLASLESVGRECLREIRRLLRQLDGLLDAVEGDAERARVEREARNCQRSLQASQEAMREAALQRKQALQEAERVDLLRSDGADGGVGEVQGDDGVARRRVRQREETAAAAASHVTQSLLLLSNQLAEQVEASSETANRLLRSSEQLTETGEELKSMTGHISTAKRLLTRLSRRDFTDKVLIFLAFVFFFSTCAYIVKKRTIGVTV</sequence>
<keyword evidence="3 8" id="KW-0812">Transmembrane</keyword>
<evidence type="ECO:0000256" key="3">
    <source>
        <dbReference type="ARBA" id="ARBA00022692"/>
    </source>
</evidence>
<keyword evidence="5 8" id="KW-0472">Membrane</keyword>
<dbReference type="Pfam" id="PF03721">
    <property type="entry name" value="UDPG_MGDP_dh_N"/>
    <property type="match status" value="1"/>
</dbReference>
<evidence type="ECO:0000313" key="11">
    <source>
        <dbReference type="EMBL" id="PAA93980.1"/>
    </source>
</evidence>
<accession>A0A267H6Q7</accession>
<dbReference type="STRING" id="282301.A0A267H6Q7"/>
<evidence type="ECO:0000256" key="5">
    <source>
        <dbReference type="ARBA" id="ARBA00023136"/>
    </source>
</evidence>
<feature type="coiled-coil region" evidence="7">
    <location>
        <begin position="271"/>
        <end position="321"/>
    </location>
</feature>
<dbReference type="GO" id="GO:0051287">
    <property type="term" value="F:NAD binding"/>
    <property type="evidence" value="ECO:0007669"/>
    <property type="project" value="InterPro"/>
</dbReference>
<dbReference type="AlphaFoldDB" id="A0A267H6Q7"/>
<dbReference type="GO" id="GO:0016020">
    <property type="term" value="C:membrane"/>
    <property type="evidence" value="ECO:0007669"/>
    <property type="project" value="UniProtKB-SubCell"/>
</dbReference>
<comment type="subcellular location">
    <subcellularLocation>
        <location evidence="1">Membrane</location>
        <topology evidence="1">Single-pass type IV membrane protein</topology>
    </subcellularLocation>
</comment>
<feature type="transmembrane region" description="Helical" evidence="8">
    <location>
        <begin position="430"/>
        <end position="447"/>
    </location>
</feature>
<dbReference type="InterPro" id="IPR001732">
    <property type="entry name" value="UDP-Glc/GDP-Man_DH_N"/>
</dbReference>
<dbReference type="PANTHER" id="PTHR11374">
    <property type="entry name" value="UDP-GLUCOSE DEHYDROGENASE/UDP-MANNAC DEHYDROGENASE"/>
    <property type="match status" value="1"/>
</dbReference>
<feature type="non-terminal residue" evidence="11">
    <location>
        <position position="1"/>
    </location>
</feature>
<keyword evidence="7" id="KW-0175">Coiled coil</keyword>
<evidence type="ECO:0000256" key="7">
    <source>
        <dbReference type="SAM" id="Coils"/>
    </source>
</evidence>
<keyword evidence="4 8" id="KW-1133">Transmembrane helix</keyword>
<dbReference type="EMBL" id="NIVC01000019">
    <property type="protein sequence ID" value="PAA93980.1"/>
    <property type="molecule type" value="Genomic_DNA"/>
</dbReference>
<dbReference type="Gene3D" id="3.40.50.720">
    <property type="entry name" value="NAD(P)-binding Rossmann-like Domain"/>
    <property type="match status" value="1"/>
</dbReference>
<dbReference type="FunFam" id="3.40.50.720:FF:000032">
    <property type="entry name" value="UDP-glucose 6-dehydrogenase"/>
    <property type="match status" value="1"/>
</dbReference>
<dbReference type="InterPro" id="IPR028356">
    <property type="entry name" value="UDPglc_DH_euk"/>
</dbReference>
<keyword evidence="2" id="KW-0813">Transport</keyword>